<organism evidence="3 4">
    <name type="scientific">Nakamurella panacisegetis</name>
    <dbReference type="NCBI Taxonomy" id="1090615"/>
    <lineage>
        <taxon>Bacteria</taxon>
        <taxon>Bacillati</taxon>
        <taxon>Actinomycetota</taxon>
        <taxon>Actinomycetes</taxon>
        <taxon>Nakamurellales</taxon>
        <taxon>Nakamurellaceae</taxon>
        <taxon>Nakamurella</taxon>
    </lineage>
</organism>
<evidence type="ECO:0000313" key="3">
    <source>
        <dbReference type="EMBL" id="SDO94845.1"/>
    </source>
</evidence>
<name>A0A1H0NQX1_9ACTN</name>
<evidence type="ECO:0000256" key="1">
    <source>
        <dbReference type="SAM" id="MobiDB-lite"/>
    </source>
</evidence>
<gene>
    <name evidence="3" type="ORF">SAMN04515671_2444</name>
</gene>
<dbReference type="Proteomes" id="UP000198741">
    <property type="component" value="Chromosome I"/>
</dbReference>
<protein>
    <recommendedName>
        <fullName evidence="5">Copper(I)-binding protein</fullName>
    </recommendedName>
</protein>
<accession>A0A1H0NQX1</accession>
<dbReference type="SUPFAM" id="SSF110087">
    <property type="entry name" value="DR1885-like metal-binding protein"/>
    <property type="match status" value="1"/>
</dbReference>
<evidence type="ECO:0000313" key="4">
    <source>
        <dbReference type="Proteomes" id="UP000198741"/>
    </source>
</evidence>
<dbReference type="RefSeq" id="WP_090476197.1">
    <property type="nucleotide sequence ID" value="NZ_LT629710.1"/>
</dbReference>
<evidence type="ECO:0008006" key="5">
    <source>
        <dbReference type="Google" id="ProtNLM"/>
    </source>
</evidence>
<proteinExistence type="predicted"/>
<dbReference type="InterPro" id="IPR036182">
    <property type="entry name" value="PCuAC_sf"/>
</dbReference>
<keyword evidence="4" id="KW-1185">Reference proteome</keyword>
<dbReference type="AlphaFoldDB" id="A0A1H0NQX1"/>
<keyword evidence="2" id="KW-0732">Signal</keyword>
<sequence length="206" mass="20409">MSRTARLPRRVLVPVAAVLAAALTLSGCAAGQISQTANQVAAIDGANGTSGNIGVRNALLAVPTGATQKTGYAKGADAPLELWVSNAGLDTYKLSGVTSSAAASVQITGSAAVPPQSLTDFTGTSVTLTMKNLTSAVTYGQSVPVTFTFDPGTANPTGAGPVTVTVNVPVAIPAERTGGRPTIVIQPTEGGNVWDSESPESSGSGG</sequence>
<dbReference type="OrthoDB" id="5188566at2"/>
<feature type="region of interest" description="Disordered" evidence="1">
    <location>
        <begin position="181"/>
        <end position="206"/>
    </location>
</feature>
<dbReference type="PROSITE" id="PS51257">
    <property type="entry name" value="PROKAR_LIPOPROTEIN"/>
    <property type="match status" value="1"/>
</dbReference>
<dbReference type="EMBL" id="LT629710">
    <property type="protein sequence ID" value="SDO94845.1"/>
    <property type="molecule type" value="Genomic_DNA"/>
</dbReference>
<feature type="chain" id="PRO_5039163832" description="Copper(I)-binding protein" evidence="2">
    <location>
        <begin position="30"/>
        <end position="206"/>
    </location>
</feature>
<reference evidence="3 4" key="1">
    <citation type="submission" date="2016-10" db="EMBL/GenBank/DDBJ databases">
        <authorList>
            <person name="de Groot N.N."/>
        </authorList>
    </citation>
    <scope>NUCLEOTIDE SEQUENCE [LARGE SCALE GENOMIC DNA]</scope>
    <source>
        <strain evidence="4">P4-7,KCTC 19426,CECT 7604</strain>
    </source>
</reference>
<dbReference type="STRING" id="1090615.SAMN04515671_2444"/>
<evidence type="ECO:0000256" key="2">
    <source>
        <dbReference type="SAM" id="SignalP"/>
    </source>
</evidence>
<dbReference type="PROSITE" id="PS51318">
    <property type="entry name" value="TAT"/>
    <property type="match status" value="1"/>
</dbReference>
<dbReference type="InterPro" id="IPR006311">
    <property type="entry name" value="TAT_signal"/>
</dbReference>
<feature type="signal peptide" evidence="2">
    <location>
        <begin position="1"/>
        <end position="29"/>
    </location>
</feature>
<dbReference type="Gene3D" id="2.60.40.1890">
    <property type="entry name" value="PCu(A)C copper chaperone"/>
    <property type="match status" value="1"/>
</dbReference>